<dbReference type="InterPro" id="IPR036318">
    <property type="entry name" value="FAD-bd_PCMH-like_sf"/>
</dbReference>
<feature type="signal peptide" evidence="6">
    <location>
        <begin position="1"/>
        <end position="19"/>
    </location>
</feature>
<dbReference type="PROSITE" id="PS51387">
    <property type="entry name" value="FAD_PCMH"/>
    <property type="match status" value="1"/>
</dbReference>
<organism evidence="8 9">
    <name type="scientific">Sporothrix bragantina</name>
    <dbReference type="NCBI Taxonomy" id="671064"/>
    <lineage>
        <taxon>Eukaryota</taxon>
        <taxon>Fungi</taxon>
        <taxon>Dikarya</taxon>
        <taxon>Ascomycota</taxon>
        <taxon>Pezizomycotina</taxon>
        <taxon>Sordariomycetes</taxon>
        <taxon>Sordariomycetidae</taxon>
        <taxon>Ophiostomatales</taxon>
        <taxon>Ophiostomataceae</taxon>
        <taxon>Sporothrix</taxon>
    </lineage>
</organism>
<evidence type="ECO:0000256" key="1">
    <source>
        <dbReference type="ARBA" id="ARBA00001974"/>
    </source>
</evidence>
<dbReference type="Pfam" id="PF08031">
    <property type="entry name" value="BBE"/>
    <property type="match status" value="1"/>
</dbReference>
<keyword evidence="4" id="KW-0274">FAD</keyword>
<dbReference type="EMBL" id="CAWUHC010000059">
    <property type="protein sequence ID" value="CAK7226376.1"/>
    <property type="molecule type" value="Genomic_DNA"/>
</dbReference>
<dbReference type="Proteomes" id="UP001642406">
    <property type="component" value="Unassembled WGS sequence"/>
</dbReference>
<reference evidence="8 9" key="1">
    <citation type="submission" date="2024-01" db="EMBL/GenBank/DDBJ databases">
        <authorList>
            <person name="Allen C."/>
            <person name="Tagirdzhanova G."/>
        </authorList>
    </citation>
    <scope>NUCLEOTIDE SEQUENCE [LARGE SCALE GENOMIC DNA]</scope>
</reference>
<evidence type="ECO:0000313" key="8">
    <source>
        <dbReference type="EMBL" id="CAK7226376.1"/>
    </source>
</evidence>
<name>A0ABP0C3F0_9PEZI</name>
<keyword evidence="3" id="KW-0285">Flavoprotein</keyword>
<evidence type="ECO:0000256" key="5">
    <source>
        <dbReference type="ARBA" id="ARBA00023002"/>
    </source>
</evidence>
<gene>
    <name evidence="8" type="ORF">SBRCBS47491_006211</name>
</gene>
<dbReference type="Gene3D" id="3.40.462.20">
    <property type="match status" value="1"/>
</dbReference>
<dbReference type="InterPro" id="IPR016169">
    <property type="entry name" value="FAD-bd_PCMH_sub2"/>
</dbReference>
<dbReference type="SUPFAM" id="SSF56176">
    <property type="entry name" value="FAD-binding/transporter-associated domain-like"/>
    <property type="match status" value="1"/>
</dbReference>
<feature type="chain" id="PRO_5046420026" description="FAD-binding PCMH-type domain-containing protein" evidence="6">
    <location>
        <begin position="20"/>
        <end position="510"/>
    </location>
</feature>
<evidence type="ECO:0000256" key="6">
    <source>
        <dbReference type="SAM" id="SignalP"/>
    </source>
</evidence>
<dbReference type="InterPro" id="IPR016166">
    <property type="entry name" value="FAD-bd_PCMH"/>
</dbReference>
<accession>A0ABP0C3F0</accession>
<evidence type="ECO:0000256" key="2">
    <source>
        <dbReference type="ARBA" id="ARBA00005466"/>
    </source>
</evidence>
<protein>
    <recommendedName>
        <fullName evidence="7">FAD-binding PCMH-type domain-containing protein</fullName>
    </recommendedName>
</protein>
<dbReference type="InterPro" id="IPR006094">
    <property type="entry name" value="Oxid_FAD_bind_N"/>
</dbReference>
<comment type="cofactor">
    <cofactor evidence="1">
        <name>FAD</name>
        <dbReference type="ChEBI" id="CHEBI:57692"/>
    </cofactor>
</comment>
<dbReference type="Pfam" id="PF01565">
    <property type="entry name" value="FAD_binding_4"/>
    <property type="match status" value="1"/>
</dbReference>
<evidence type="ECO:0000256" key="3">
    <source>
        <dbReference type="ARBA" id="ARBA00022630"/>
    </source>
</evidence>
<dbReference type="Gene3D" id="3.30.465.10">
    <property type="match status" value="1"/>
</dbReference>
<feature type="domain" description="FAD-binding PCMH-type" evidence="7">
    <location>
        <begin position="60"/>
        <end position="232"/>
    </location>
</feature>
<sequence length="510" mass="54577">MRFSQLFLLAAFAIESTLAAVCDVSHLDTSSLQKKLSSGAYILNSTSTEFADAAARWSSLDPPVPNLIVVPATEEDVVQTVLFANKQNVPFLATNGAHGSVISLGGLQGGIEIYLTQLSSINIAADGKTVTVAGGVHSKNLTDALWAANKQTVTGTCECVSYLGPGLGGGHGWLQGHHGLVSDQFVSLNVVLASGELVTVSESENADLFWSMRGAGHNFGIVTSVTSKIYDLEYPNYALQTVTFTGDQAEAAYALANSLWFPDGISTQPATFNQYSYWFYEPDLDATGPVIQFYLIEEGVDAVNVTVVDAFNALSPLSSVPGTGTYLDLAAWTGIDLSAGPCQKTGNAYPRFPIYMTQYNTAAIRNAYNLFKEMTTATNSLFAGSLFLFEGYAQAGVKAPGDDATAFAYRSDNILAAPMVGYTPDGTAALDQTAHNWGTQMRDALWAGATSVDGTVGHFASLHSYVNYAYGDETQDSWYGEAAWRQARLKTLKSKYDPKGVFSFYAPIKV</sequence>
<dbReference type="InterPro" id="IPR012951">
    <property type="entry name" value="BBE"/>
</dbReference>
<comment type="similarity">
    <text evidence="2">Belongs to the oxygen-dependent FAD-linked oxidoreductase family.</text>
</comment>
<keyword evidence="6" id="KW-0732">Signal</keyword>
<proteinExistence type="inferred from homology"/>
<keyword evidence="9" id="KW-1185">Reference proteome</keyword>
<dbReference type="PANTHER" id="PTHR42973">
    <property type="entry name" value="BINDING OXIDOREDUCTASE, PUTATIVE (AFU_ORTHOLOGUE AFUA_1G17690)-RELATED"/>
    <property type="match status" value="1"/>
</dbReference>
<evidence type="ECO:0000313" key="9">
    <source>
        <dbReference type="Proteomes" id="UP001642406"/>
    </source>
</evidence>
<comment type="caution">
    <text evidence="8">The sequence shown here is derived from an EMBL/GenBank/DDBJ whole genome shotgun (WGS) entry which is preliminary data.</text>
</comment>
<evidence type="ECO:0000256" key="4">
    <source>
        <dbReference type="ARBA" id="ARBA00022827"/>
    </source>
</evidence>
<dbReference type="InterPro" id="IPR050416">
    <property type="entry name" value="FAD-linked_Oxidoreductase"/>
</dbReference>
<evidence type="ECO:0000259" key="7">
    <source>
        <dbReference type="PROSITE" id="PS51387"/>
    </source>
</evidence>
<dbReference type="PANTHER" id="PTHR42973:SF9">
    <property type="entry name" value="FAD-BINDING PCMH-TYPE DOMAIN-CONTAINING PROTEIN-RELATED"/>
    <property type="match status" value="1"/>
</dbReference>
<keyword evidence="5" id="KW-0560">Oxidoreductase</keyword>